<dbReference type="FunFam" id="3.40.50.300:FF:000640">
    <property type="entry name" value="MoxR family ATPase"/>
    <property type="match status" value="1"/>
</dbReference>
<organism evidence="6">
    <name type="scientific">Thermohahella caldifontis</name>
    <dbReference type="NCBI Taxonomy" id="3142973"/>
    <lineage>
        <taxon>Bacteria</taxon>
        <taxon>Pseudomonadati</taxon>
        <taxon>Pseudomonadota</taxon>
        <taxon>Gammaproteobacteria</taxon>
        <taxon>Oceanospirillales</taxon>
        <taxon>Hahellaceae</taxon>
        <taxon>Thermohahella</taxon>
    </lineage>
</organism>
<dbReference type="InterPro" id="IPR027417">
    <property type="entry name" value="P-loop_NTPase"/>
</dbReference>
<dbReference type="Pfam" id="PF07726">
    <property type="entry name" value="AAA_3"/>
    <property type="match status" value="1"/>
</dbReference>
<gene>
    <name evidence="6" type="ORF">AAIA72_02435</name>
</gene>
<evidence type="ECO:0000259" key="4">
    <source>
        <dbReference type="Pfam" id="PF07726"/>
    </source>
</evidence>
<reference evidence="6" key="1">
    <citation type="submission" date="2024-05" db="EMBL/GenBank/DDBJ databases">
        <title>Genome sequencing of novel strain.</title>
        <authorList>
            <person name="Ganbat D."/>
            <person name="Ganbat S."/>
            <person name="Lee S.-J."/>
        </authorList>
    </citation>
    <scope>NUCLEOTIDE SEQUENCE</scope>
    <source>
        <strain evidence="6">SMD15-11</strain>
    </source>
</reference>
<evidence type="ECO:0000259" key="5">
    <source>
        <dbReference type="Pfam" id="PF17863"/>
    </source>
</evidence>
<proteinExistence type="inferred from homology"/>
<accession>A0AB39UX11</accession>
<dbReference type="Pfam" id="PF17863">
    <property type="entry name" value="AAA_lid_2"/>
    <property type="match status" value="1"/>
</dbReference>
<dbReference type="InterPro" id="IPR011703">
    <property type="entry name" value="ATPase_AAA-3"/>
</dbReference>
<protein>
    <submittedName>
        <fullName evidence="6">MoxR family ATPase</fullName>
    </submittedName>
</protein>
<dbReference type="InterPro" id="IPR041628">
    <property type="entry name" value="ChlI/MoxR_AAA_lid"/>
</dbReference>
<dbReference type="KEGG" id="tcd:AAIA72_02435"/>
<dbReference type="SUPFAM" id="SSF52540">
    <property type="entry name" value="P-loop containing nucleoside triphosphate hydrolases"/>
    <property type="match status" value="1"/>
</dbReference>
<feature type="domain" description="ATPase AAA-3" evidence="4">
    <location>
        <begin position="35"/>
        <end position="165"/>
    </location>
</feature>
<dbReference type="AlphaFoldDB" id="A0AB39UX11"/>
<dbReference type="PANTHER" id="PTHR42759">
    <property type="entry name" value="MOXR FAMILY PROTEIN"/>
    <property type="match status" value="1"/>
</dbReference>
<name>A0AB39UX11_9GAMM</name>
<dbReference type="Gene3D" id="1.10.8.80">
    <property type="entry name" value="Magnesium chelatase subunit I, C-Terminal domain"/>
    <property type="match status" value="1"/>
</dbReference>
<dbReference type="InterPro" id="IPR050764">
    <property type="entry name" value="CbbQ/NirQ/NorQ/GpvN"/>
</dbReference>
<evidence type="ECO:0000256" key="3">
    <source>
        <dbReference type="ARBA" id="ARBA00061607"/>
    </source>
</evidence>
<dbReference type="GO" id="GO:0005524">
    <property type="term" value="F:ATP binding"/>
    <property type="evidence" value="ECO:0007669"/>
    <property type="project" value="UniProtKB-KW"/>
</dbReference>
<comment type="similarity">
    <text evidence="3">Belongs to the MoxR family.</text>
</comment>
<keyword evidence="1" id="KW-0547">Nucleotide-binding</keyword>
<sequence>MSKPLNALLKQLNTIILGKERQIRLALTCLFCRGHLLIEDVPGMGKTTLAHALAQVLGLSYNRVQFTNDLLPSDVLGVNIFNRETQTFTFHPGPVFANLVLADEINRASPKSQSALLEAMEERQVTIEGETHPLPEPFFVIATQNPQDQEGTQALPESQLDRFFMRIHLGYPPEDAERALLMGHNRRDAIRKLTPLLKPEHIIALQHQITRLTVTQPLVDYVLRLLNFTRTDDSIPHGLSPRAGLNLLHAARGWAFLNGRTHVLPEDVQAVFPAVAEHRLGGHSPLGSSPLSEYILASVNVL</sequence>
<keyword evidence="2" id="KW-0067">ATP-binding</keyword>
<dbReference type="GO" id="GO:0016887">
    <property type="term" value="F:ATP hydrolysis activity"/>
    <property type="evidence" value="ECO:0007669"/>
    <property type="project" value="InterPro"/>
</dbReference>
<dbReference type="Gene3D" id="3.40.50.300">
    <property type="entry name" value="P-loop containing nucleotide triphosphate hydrolases"/>
    <property type="match status" value="1"/>
</dbReference>
<dbReference type="PANTHER" id="PTHR42759:SF5">
    <property type="entry name" value="METHANOL DEHYDROGENASE REGULATOR"/>
    <property type="match status" value="1"/>
</dbReference>
<dbReference type="CDD" id="cd00009">
    <property type="entry name" value="AAA"/>
    <property type="match status" value="1"/>
</dbReference>
<dbReference type="EMBL" id="CP154858">
    <property type="protein sequence ID" value="XDT72864.1"/>
    <property type="molecule type" value="Genomic_DNA"/>
</dbReference>
<dbReference type="PIRSF" id="PIRSF002849">
    <property type="entry name" value="AAA_ATPase_chaperone_MoxR_prd"/>
    <property type="match status" value="1"/>
</dbReference>
<evidence type="ECO:0000256" key="2">
    <source>
        <dbReference type="ARBA" id="ARBA00022840"/>
    </source>
</evidence>
<dbReference type="RefSeq" id="WP_369601864.1">
    <property type="nucleotide sequence ID" value="NZ_CP154858.1"/>
</dbReference>
<feature type="domain" description="ChlI/MoxR AAA lid" evidence="5">
    <location>
        <begin position="229"/>
        <end position="285"/>
    </location>
</feature>
<evidence type="ECO:0000313" key="6">
    <source>
        <dbReference type="EMBL" id="XDT72864.1"/>
    </source>
</evidence>
<evidence type="ECO:0000256" key="1">
    <source>
        <dbReference type="ARBA" id="ARBA00022741"/>
    </source>
</evidence>